<organism evidence="1 2">
    <name type="scientific">Lysobacter antibioticus</name>
    <dbReference type="NCBI Taxonomy" id="84531"/>
    <lineage>
        <taxon>Bacteria</taxon>
        <taxon>Pseudomonadati</taxon>
        <taxon>Pseudomonadota</taxon>
        <taxon>Gammaproteobacteria</taxon>
        <taxon>Lysobacterales</taxon>
        <taxon>Lysobacteraceae</taxon>
        <taxon>Lysobacter</taxon>
    </lineage>
</organism>
<reference evidence="1 2" key="1">
    <citation type="journal article" date="2015" name="BMC Genomics">
        <title>Comparative genomics and metabolic profiling of the genus Lysobacter.</title>
        <authorList>
            <person name="de Bruijn I."/>
            <person name="Cheng X."/>
            <person name="de Jager V."/>
            <person name="Exposito R.G."/>
            <person name="Watrous J."/>
            <person name="Patel N."/>
            <person name="Postma J."/>
            <person name="Dorrestein P.C."/>
            <person name="Kobayashi D."/>
            <person name="Raaijmakers J.M."/>
        </authorList>
    </citation>
    <scope>NUCLEOTIDE SEQUENCE [LARGE SCALE GENOMIC DNA]</scope>
    <source>
        <strain evidence="1 2">76</strain>
    </source>
</reference>
<accession>A0A0S2F4N0</accession>
<name>A0A0S2F4N0_LYSAN</name>
<gene>
    <name evidence="1" type="ORF">LA76x_0321</name>
</gene>
<keyword evidence="2" id="KW-1185">Reference proteome</keyword>
<dbReference type="Proteomes" id="UP000060787">
    <property type="component" value="Chromosome"/>
</dbReference>
<evidence type="ECO:0000313" key="2">
    <source>
        <dbReference type="Proteomes" id="UP000060787"/>
    </source>
</evidence>
<dbReference type="AlphaFoldDB" id="A0A0S2F4N0"/>
<evidence type="ECO:0000313" key="1">
    <source>
        <dbReference type="EMBL" id="ALN78483.1"/>
    </source>
</evidence>
<sequence>MTARAGATGHAACPAFAGRLDPGRPRVAIDRSASLDAAICAPWIFAGGKFVRETESRKRLDAARHHKPIVISNRVAIPRGYRYFSGANAKNRCDDNIRAILSLVEKTSHIRLVIRLSTPAS</sequence>
<proteinExistence type="predicted"/>
<protein>
    <submittedName>
        <fullName evidence="1">Uncharacterized protein</fullName>
    </submittedName>
</protein>
<dbReference type="EMBL" id="CP011129">
    <property type="protein sequence ID" value="ALN78483.1"/>
    <property type="molecule type" value="Genomic_DNA"/>
</dbReference>
<dbReference type="KEGG" id="lab:LA76x_0321"/>
<dbReference type="PATRIC" id="fig|84531.8.peg.327"/>